<dbReference type="InterPro" id="IPR025857">
    <property type="entry name" value="MacB_PCD"/>
</dbReference>
<keyword evidence="5 7" id="KW-0472">Membrane</keyword>
<dbReference type="RefSeq" id="WP_204632341.1">
    <property type="nucleotide sequence ID" value="NZ_BSOC01000002.1"/>
</dbReference>
<evidence type="ECO:0000256" key="2">
    <source>
        <dbReference type="ARBA" id="ARBA00022475"/>
    </source>
</evidence>
<dbReference type="EMBL" id="JADIKF010000039">
    <property type="protein sequence ID" value="MBM7130788.1"/>
    <property type="molecule type" value="Genomic_DNA"/>
</dbReference>
<keyword evidence="3 7" id="KW-0812">Transmembrane</keyword>
<feature type="transmembrane region" description="Helical" evidence="7">
    <location>
        <begin position="334"/>
        <end position="364"/>
    </location>
</feature>
<name>A0ABS2KHZ0_9GAMM</name>
<evidence type="ECO:0000256" key="7">
    <source>
        <dbReference type="SAM" id="Phobius"/>
    </source>
</evidence>
<evidence type="ECO:0000256" key="1">
    <source>
        <dbReference type="ARBA" id="ARBA00004651"/>
    </source>
</evidence>
<comment type="similarity">
    <text evidence="6">Belongs to the ABC-4 integral membrane protein family.</text>
</comment>
<dbReference type="InterPro" id="IPR050250">
    <property type="entry name" value="Macrolide_Exporter_MacB"/>
</dbReference>
<dbReference type="InterPro" id="IPR003838">
    <property type="entry name" value="ABC3_permease_C"/>
</dbReference>
<evidence type="ECO:0000256" key="4">
    <source>
        <dbReference type="ARBA" id="ARBA00022989"/>
    </source>
</evidence>
<dbReference type="PANTHER" id="PTHR30572">
    <property type="entry name" value="MEMBRANE COMPONENT OF TRANSPORTER-RELATED"/>
    <property type="match status" value="1"/>
</dbReference>
<protein>
    <submittedName>
        <fullName evidence="10">FtsX-like permease family protein</fullName>
    </submittedName>
</protein>
<evidence type="ECO:0000256" key="6">
    <source>
        <dbReference type="ARBA" id="ARBA00038076"/>
    </source>
</evidence>
<proteinExistence type="inferred from homology"/>
<evidence type="ECO:0000256" key="3">
    <source>
        <dbReference type="ARBA" id="ARBA00022692"/>
    </source>
</evidence>
<gene>
    <name evidence="10" type="ORF">ISS99_14715</name>
</gene>
<dbReference type="Proteomes" id="UP001430193">
    <property type="component" value="Unassembled WGS sequence"/>
</dbReference>
<reference evidence="10" key="1">
    <citation type="submission" date="2020-10" db="EMBL/GenBank/DDBJ databases">
        <title>Phylogeny of dyella-like bacteria.</title>
        <authorList>
            <person name="Fu J."/>
        </authorList>
    </citation>
    <scope>NUCLEOTIDE SEQUENCE</scope>
    <source>
        <strain evidence="10">DHON07</strain>
    </source>
</reference>
<evidence type="ECO:0000313" key="11">
    <source>
        <dbReference type="Proteomes" id="UP001430193"/>
    </source>
</evidence>
<evidence type="ECO:0000256" key="5">
    <source>
        <dbReference type="ARBA" id="ARBA00023136"/>
    </source>
</evidence>
<keyword evidence="4 7" id="KW-1133">Transmembrane helix</keyword>
<keyword evidence="2" id="KW-1003">Cell membrane</keyword>
<sequence length="412" mass="44478">MLQITPVLAALKRHKVGTLLIGLQIALTLAIVCNALFIIHQRVTRVDRPTGVIEENLLTVRNEWTNAKGADLSALIRTDMQALRQLPGVQDVAVSYGYPLRGGGWDSNLSIKPEDPSRAIDAARFFGDEHVLSVLGAKLIAGRNFRADEVRMLDSHDLSSPSVVIITKALAERLYPDGSALGKPVYVGSSATPSTIVGITGNMAGFSAGTWTDATYNYVLLDPTVLVDKANAYLIRTQPGQLDTLTKAAPDALFKINRLRIIPDAENDGVRTFAEVRAQAYKDDRGLALMMGAICLLLLMITAAGIVGLTSFWVAQRRKQIGVRRALGATRNDILSYFLTENLVICVGGLVVGTVLAVSLSQWLVMRFEMQRVSPLYVLLGAVVLLLLGQAATLAPALRASRVPPVEATRSV</sequence>
<feature type="transmembrane region" description="Helical" evidence="7">
    <location>
        <begin position="376"/>
        <end position="398"/>
    </location>
</feature>
<feature type="domain" description="MacB-like periplasmic core" evidence="9">
    <location>
        <begin position="52"/>
        <end position="228"/>
    </location>
</feature>
<accession>A0ABS2KHZ0</accession>
<keyword evidence="11" id="KW-1185">Reference proteome</keyword>
<evidence type="ECO:0000259" key="9">
    <source>
        <dbReference type="Pfam" id="PF12704"/>
    </source>
</evidence>
<dbReference type="Pfam" id="PF12704">
    <property type="entry name" value="MacB_PCD"/>
    <property type="match status" value="1"/>
</dbReference>
<feature type="transmembrane region" description="Helical" evidence="7">
    <location>
        <begin position="287"/>
        <end position="314"/>
    </location>
</feature>
<feature type="transmembrane region" description="Helical" evidence="7">
    <location>
        <begin position="20"/>
        <end position="39"/>
    </location>
</feature>
<comment type="subcellular location">
    <subcellularLocation>
        <location evidence="1">Cell membrane</location>
        <topology evidence="1">Multi-pass membrane protein</topology>
    </subcellularLocation>
</comment>
<organism evidence="10 11">
    <name type="scientific">Dyella mobilis</name>
    <dbReference type="NCBI Taxonomy" id="1849582"/>
    <lineage>
        <taxon>Bacteria</taxon>
        <taxon>Pseudomonadati</taxon>
        <taxon>Pseudomonadota</taxon>
        <taxon>Gammaproteobacteria</taxon>
        <taxon>Lysobacterales</taxon>
        <taxon>Rhodanobacteraceae</taxon>
        <taxon>Dyella</taxon>
    </lineage>
</organism>
<feature type="domain" description="ABC3 transporter permease C-terminal" evidence="8">
    <location>
        <begin position="294"/>
        <end position="405"/>
    </location>
</feature>
<evidence type="ECO:0000313" key="10">
    <source>
        <dbReference type="EMBL" id="MBM7130788.1"/>
    </source>
</evidence>
<evidence type="ECO:0000259" key="8">
    <source>
        <dbReference type="Pfam" id="PF02687"/>
    </source>
</evidence>
<dbReference type="PANTHER" id="PTHR30572:SF4">
    <property type="entry name" value="ABC TRANSPORTER PERMEASE YTRF"/>
    <property type="match status" value="1"/>
</dbReference>
<dbReference type="Pfam" id="PF02687">
    <property type="entry name" value="FtsX"/>
    <property type="match status" value="1"/>
</dbReference>
<comment type="caution">
    <text evidence="10">The sequence shown here is derived from an EMBL/GenBank/DDBJ whole genome shotgun (WGS) entry which is preliminary data.</text>
</comment>